<dbReference type="Proteomes" id="UP001596470">
    <property type="component" value="Unassembled WGS sequence"/>
</dbReference>
<feature type="compositionally biased region" description="Basic and acidic residues" evidence="3">
    <location>
        <begin position="244"/>
        <end position="255"/>
    </location>
</feature>
<dbReference type="InterPro" id="IPR050065">
    <property type="entry name" value="GlmU-like"/>
</dbReference>
<dbReference type="Gene3D" id="3.90.550.10">
    <property type="entry name" value="Spore Coat Polysaccharide Biosynthesis Protein SpsA, Chain A"/>
    <property type="match status" value="1"/>
</dbReference>
<keyword evidence="2" id="KW-0548">Nucleotidyltransferase</keyword>
<dbReference type="SUPFAM" id="SSF53448">
    <property type="entry name" value="Nucleotide-diphospho-sugar transferases"/>
    <property type="match status" value="1"/>
</dbReference>
<organism evidence="5 6">
    <name type="scientific">Glycomyces mayteni</name>
    <dbReference type="NCBI Taxonomy" id="543887"/>
    <lineage>
        <taxon>Bacteria</taxon>
        <taxon>Bacillati</taxon>
        <taxon>Actinomycetota</taxon>
        <taxon>Actinomycetes</taxon>
        <taxon>Glycomycetales</taxon>
        <taxon>Glycomycetaceae</taxon>
        <taxon>Glycomyces</taxon>
    </lineage>
</organism>
<dbReference type="PANTHER" id="PTHR43584">
    <property type="entry name" value="NUCLEOTIDYL TRANSFERASE"/>
    <property type="match status" value="1"/>
</dbReference>
<proteinExistence type="predicted"/>
<dbReference type="RefSeq" id="WP_382346707.1">
    <property type="nucleotide sequence ID" value="NZ_JBHMBP010000001.1"/>
</dbReference>
<feature type="domain" description="MobA-like NTP transferase" evidence="4">
    <location>
        <begin position="3"/>
        <end position="139"/>
    </location>
</feature>
<name>A0ABW2DAP3_9ACTN</name>
<evidence type="ECO:0000256" key="2">
    <source>
        <dbReference type="ARBA" id="ARBA00022695"/>
    </source>
</evidence>
<evidence type="ECO:0000313" key="5">
    <source>
        <dbReference type="EMBL" id="MFC6958279.1"/>
    </source>
</evidence>
<evidence type="ECO:0000256" key="3">
    <source>
        <dbReference type="SAM" id="MobiDB-lite"/>
    </source>
</evidence>
<sequence>MRGVILAAGQGQRLRPDTDRLPKTLLPVAGTETILDTIVRGLAEVGVTDIAVTVGHAAEKIREHAPELESRYGVQVTIVENDKPHWNNAYSLWTARERYEGGAILVNGDTVHPASIERRLLAAAEDDPRLLLALDDHKQLTDEAMKVRIGEHGVELIHKQQPIAAAAGEYIGVSLIPAGIAEELTKALEATFTRDSTLYYEDAFQLLAEAGRIGTVSTGPVAWTEVDDHADWAVAREIAELAERSRRHSAERAERSGQQSAEAL</sequence>
<dbReference type="InterPro" id="IPR029044">
    <property type="entry name" value="Nucleotide-diphossugar_trans"/>
</dbReference>
<keyword evidence="6" id="KW-1185">Reference proteome</keyword>
<gene>
    <name evidence="5" type="ORF">ACFQS3_13830</name>
</gene>
<accession>A0ABW2DAP3</accession>
<reference evidence="6" key="1">
    <citation type="journal article" date="2019" name="Int. J. Syst. Evol. Microbiol.">
        <title>The Global Catalogue of Microorganisms (GCM) 10K type strain sequencing project: providing services to taxonomists for standard genome sequencing and annotation.</title>
        <authorList>
            <consortium name="The Broad Institute Genomics Platform"/>
            <consortium name="The Broad Institute Genome Sequencing Center for Infectious Disease"/>
            <person name="Wu L."/>
            <person name="Ma J."/>
        </authorList>
    </citation>
    <scope>NUCLEOTIDE SEQUENCE [LARGE SCALE GENOMIC DNA]</scope>
    <source>
        <strain evidence="6">KACC 12634</strain>
    </source>
</reference>
<dbReference type="PANTHER" id="PTHR43584:SF5">
    <property type="entry name" value="PROTEIN LICC"/>
    <property type="match status" value="1"/>
</dbReference>
<dbReference type="EMBL" id="JBHSYS010000003">
    <property type="protein sequence ID" value="MFC6958279.1"/>
    <property type="molecule type" value="Genomic_DNA"/>
</dbReference>
<keyword evidence="1 5" id="KW-0808">Transferase</keyword>
<evidence type="ECO:0000256" key="1">
    <source>
        <dbReference type="ARBA" id="ARBA00022679"/>
    </source>
</evidence>
<dbReference type="CDD" id="cd02523">
    <property type="entry name" value="PC_cytidylyltransferase"/>
    <property type="match status" value="1"/>
</dbReference>
<dbReference type="Pfam" id="PF12804">
    <property type="entry name" value="NTP_transf_3"/>
    <property type="match status" value="1"/>
</dbReference>
<dbReference type="GO" id="GO:0016740">
    <property type="term" value="F:transferase activity"/>
    <property type="evidence" value="ECO:0007669"/>
    <property type="project" value="UniProtKB-KW"/>
</dbReference>
<feature type="region of interest" description="Disordered" evidence="3">
    <location>
        <begin position="244"/>
        <end position="264"/>
    </location>
</feature>
<protein>
    <submittedName>
        <fullName evidence="5">NTP transferase domain-containing protein</fullName>
    </submittedName>
</protein>
<evidence type="ECO:0000313" key="6">
    <source>
        <dbReference type="Proteomes" id="UP001596470"/>
    </source>
</evidence>
<dbReference type="InterPro" id="IPR025877">
    <property type="entry name" value="MobA-like_NTP_Trfase"/>
</dbReference>
<evidence type="ECO:0000259" key="4">
    <source>
        <dbReference type="Pfam" id="PF12804"/>
    </source>
</evidence>
<comment type="caution">
    <text evidence="5">The sequence shown here is derived from an EMBL/GenBank/DDBJ whole genome shotgun (WGS) entry which is preliminary data.</text>
</comment>